<evidence type="ECO:0000256" key="2">
    <source>
        <dbReference type="ARBA" id="ARBA00006337"/>
    </source>
</evidence>
<dbReference type="AlphaFoldDB" id="A0A0M8K8F3"/>
<feature type="transmembrane region" description="Helical" evidence="11">
    <location>
        <begin position="104"/>
        <end position="124"/>
    </location>
</feature>
<evidence type="ECO:0000259" key="12">
    <source>
        <dbReference type="PROSITE" id="PS51371"/>
    </source>
</evidence>
<name>A0A0M8K8F3_9CHLR</name>
<dbReference type="RefSeq" id="WP_054492337.1">
    <property type="nucleotide sequence ID" value="NZ_BBZA01000055.1"/>
</dbReference>
<dbReference type="InterPro" id="IPR051676">
    <property type="entry name" value="UPF0053_domain"/>
</dbReference>
<dbReference type="OrthoDB" id="9798188at2"/>
<keyword evidence="4 10" id="KW-0812">Transmembrane</keyword>
<dbReference type="FunFam" id="3.10.580.10:FF:000002">
    <property type="entry name" value="Magnesium/cobalt efflux protein CorC"/>
    <property type="match status" value="1"/>
</dbReference>
<dbReference type="InterPro" id="IPR046342">
    <property type="entry name" value="CBS_dom_sf"/>
</dbReference>
<evidence type="ECO:0000256" key="11">
    <source>
        <dbReference type="SAM" id="Phobius"/>
    </source>
</evidence>
<dbReference type="InterPro" id="IPR005170">
    <property type="entry name" value="Transptr-assoc_dom"/>
</dbReference>
<dbReference type="PANTHER" id="PTHR43099:SF5">
    <property type="entry name" value="HLYC_CORC FAMILY TRANSPORTER"/>
    <property type="match status" value="1"/>
</dbReference>
<dbReference type="Gene3D" id="3.30.465.10">
    <property type="match status" value="1"/>
</dbReference>
<feature type="domain" description="CBS" evidence="12">
    <location>
        <begin position="224"/>
        <end position="284"/>
    </location>
</feature>
<keyword evidence="15" id="KW-1185">Reference proteome</keyword>
<dbReference type="STRING" id="872965.SE16_03440"/>
<feature type="transmembrane region" description="Helical" evidence="11">
    <location>
        <begin position="6"/>
        <end position="29"/>
    </location>
</feature>
<evidence type="ECO:0000256" key="7">
    <source>
        <dbReference type="ARBA" id="ARBA00023122"/>
    </source>
</evidence>
<evidence type="ECO:0000256" key="4">
    <source>
        <dbReference type="ARBA" id="ARBA00022692"/>
    </source>
</evidence>
<feature type="domain" description="CBS" evidence="12">
    <location>
        <begin position="291"/>
        <end position="349"/>
    </location>
</feature>
<evidence type="ECO:0000256" key="10">
    <source>
        <dbReference type="PROSITE-ProRule" id="PRU01193"/>
    </source>
</evidence>
<dbReference type="InParanoid" id="A0A0M8K8F3"/>
<sequence length="453" mass="50694">MMTYLVPILIIAILIVLNGLFVAAEFAIVAAPRARIAQRAEAGDPRARWVLSVLRDPERQTRYITTAQVGITIVSLGLGMYGEHTLAAWLVGPLEHLGHLAEPAAHTIATVVSVGFLTYLHVVIGEMVPKSLALQTAERTVLQLVWPMRLTELLFKPLILVLNTLGTVITRALGIPAASAHERLMTIEELEYIVEESEGIFEKAEQLFLENIFDFAERTVGMIMTPRTRIVGIPVHATYGEVVSLICEAGYSRYPVYEGTLDTIVGILYVKDLARYEATKPQPPFNLRDIATKRKPLFVFESLSLEDMLIRFREARTQIAIVLDEYGGTAGLITMEDLMEEVVGEIVDKFERERETAPYEIEQEGVILVRGDLLLDELNQHFDLDIEHEDVDTVGGLIMALLERVPQEGDRVEWQGITFEVVEMDGRAVRRARLILPPKAEPELSAEENEEDA</sequence>
<comment type="caution">
    <text evidence="14">The sequence shown here is derived from an EMBL/GenBank/DDBJ whole genome shotgun (WGS) entry which is preliminary data.</text>
</comment>
<dbReference type="InterPro" id="IPR002550">
    <property type="entry name" value="CNNM"/>
</dbReference>
<evidence type="ECO:0008006" key="16">
    <source>
        <dbReference type="Google" id="ProtNLM"/>
    </source>
</evidence>
<reference evidence="15" key="2">
    <citation type="submission" date="2015-08" db="EMBL/GenBank/DDBJ databases">
        <title>Draft Genome Sequence of a Heterotrophic Facultative Anaerobic Bacterium Ardenticatena maritima Strain 110S.</title>
        <authorList>
            <person name="Kawaichi S."/>
            <person name="Yoshida T."/>
            <person name="Sako Y."/>
            <person name="Nakamura R."/>
        </authorList>
    </citation>
    <scope>NUCLEOTIDE SEQUENCE [LARGE SCALE GENOMIC DNA]</scope>
    <source>
        <strain evidence="15">110S</strain>
    </source>
</reference>
<dbReference type="Pfam" id="PF03471">
    <property type="entry name" value="CorC_HlyC"/>
    <property type="match status" value="1"/>
</dbReference>
<evidence type="ECO:0000256" key="8">
    <source>
        <dbReference type="ARBA" id="ARBA00023136"/>
    </source>
</evidence>
<reference evidence="14 15" key="1">
    <citation type="journal article" date="2015" name="Genome Announc.">
        <title>Draft Genome Sequence of a Heterotrophic Facultative Anaerobic Thermophilic Bacterium, Ardenticatena maritima Strain 110ST.</title>
        <authorList>
            <person name="Kawaichi S."/>
            <person name="Yoshida T."/>
            <person name="Sako Y."/>
            <person name="Nakamura R."/>
        </authorList>
    </citation>
    <scope>NUCLEOTIDE SEQUENCE [LARGE SCALE GENOMIC DNA]</scope>
    <source>
        <strain evidence="14 15">110S</strain>
    </source>
</reference>
<keyword evidence="5" id="KW-0677">Repeat</keyword>
<dbReference type="Pfam" id="PF00571">
    <property type="entry name" value="CBS"/>
    <property type="match status" value="2"/>
</dbReference>
<dbReference type="GO" id="GO:0005886">
    <property type="term" value="C:plasma membrane"/>
    <property type="evidence" value="ECO:0007669"/>
    <property type="project" value="UniProtKB-SubCell"/>
</dbReference>
<evidence type="ECO:0000256" key="9">
    <source>
        <dbReference type="PROSITE-ProRule" id="PRU00703"/>
    </source>
</evidence>
<evidence type="ECO:0000256" key="6">
    <source>
        <dbReference type="ARBA" id="ARBA00022989"/>
    </source>
</evidence>
<dbReference type="CDD" id="cd04590">
    <property type="entry name" value="CBS_pair_CorC_HlyC_assoc"/>
    <property type="match status" value="1"/>
</dbReference>
<dbReference type="PROSITE" id="PS51846">
    <property type="entry name" value="CNNM"/>
    <property type="match status" value="1"/>
</dbReference>
<evidence type="ECO:0000259" key="13">
    <source>
        <dbReference type="PROSITE" id="PS51846"/>
    </source>
</evidence>
<dbReference type="EMBL" id="BBZA01000055">
    <property type="protein sequence ID" value="GAP62406.1"/>
    <property type="molecule type" value="Genomic_DNA"/>
</dbReference>
<evidence type="ECO:0000313" key="15">
    <source>
        <dbReference type="Proteomes" id="UP000037784"/>
    </source>
</evidence>
<dbReference type="InterPro" id="IPR016169">
    <property type="entry name" value="FAD-bd_PCMH_sub2"/>
</dbReference>
<evidence type="ECO:0000256" key="3">
    <source>
        <dbReference type="ARBA" id="ARBA00022475"/>
    </source>
</evidence>
<dbReference type="InterPro" id="IPR044751">
    <property type="entry name" value="Ion_transp-like_CBS"/>
</dbReference>
<keyword evidence="6 10" id="KW-1133">Transmembrane helix</keyword>
<dbReference type="InterPro" id="IPR036318">
    <property type="entry name" value="FAD-bd_PCMH-like_sf"/>
</dbReference>
<dbReference type="Gene3D" id="3.10.580.10">
    <property type="entry name" value="CBS-domain"/>
    <property type="match status" value="1"/>
</dbReference>
<proteinExistence type="inferred from homology"/>
<dbReference type="SUPFAM" id="SSF54631">
    <property type="entry name" value="CBS-domain pair"/>
    <property type="match status" value="1"/>
</dbReference>
<dbReference type="PROSITE" id="PS51371">
    <property type="entry name" value="CBS"/>
    <property type="match status" value="2"/>
</dbReference>
<dbReference type="InterPro" id="IPR000644">
    <property type="entry name" value="CBS_dom"/>
</dbReference>
<dbReference type="PANTHER" id="PTHR43099">
    <property type="entry name" value="UPF0053 PROTEIN YRKA"/>
    <property type="match status" value="1"/>
</dbReference>
<evidence type="ECO:0000256" key="1">
    <source>
        <dbReference type="ARBA" id="ARBA00004651"/>
    </source>
</evidence>
<dbReference type="SMART" id="SM01091">
    <property type="entry name" value="CorC_HlyC"/>
    <property type="match status" value="1"/>
</dbReference>
<keyword evidence="8 10" id="KW-0472">Membrane</keyword>
<gene>
    <name evidence="14" type="ORF">ARMA_0829</name>
</gene>
<accession>A0A0M8K8F3</accession>
<organism evidence="14 15">
    <name type="scientific">Ardenticatena maritima</name>
    <dbReference type="NCBI Taxonomy" id="872965"/>
    <lineage>
        <taxon>Bacteria</taxon>
        <taxon>Bacillati</taxon>
        <taxon>Chloroflexota</taxon>
        <taxon>Ardenticatenia</taxon>
        <taxon>Ardenticatenales</taxon>
        <taxon>Ardenticatenaceae</taxon>
        <taxon>Ardenticatena</taxon>
    </lineage>
</organism>
<dbReference type="Proteomes" id="UP000037784">
    <property type="component" value="Unassembled WGS sequence"/>
</dbReference>
<evidence type="ECO:0000313" key="14">
    <source>
        <dbReference type="EMBL" id="GAP62406.1"/>
    </source>
</evidence>
<dbReference type="Pfam" id="PF01595">
    <property type="entry name" value="CNNM"/>
    <property type="match status" value="1"/>
</dbReference>
<dbReference type="GO" id="GO:0050660">
    <property type="term" value="F:flavin adenine dinucleotide binding"/>
    <property type="evidence" value="ECO:0007669"/>
    <property type="project" value="InterPro"/>
</dbReference>
<feature type="domain" description="CNNM transmembrane" evidence="13">
    <location>
        <begin position="1"/>
        <end position="205"/>
    </location>
</feature>
<dbReference type="SUPFAM" id="SSF56176">
    <property type="entry name" value="FAD-binding/transporter-associated domain-like"/>
    <property type="match status" value="1"/>
</dbReference>
<evidence type="ECO:0000256" key="5">
    <source>
        <dbReference type="ARBA" id="ARBA00022737"/>
    </source>
</evidence>
<feature type="transmembrane region" description="Helical" evidence="11">
    <location>
        <begin position="69"/>
        <end position="92"/>
    </location>
</feature>
<protein>
    <recommendedName>
        <fullName evidence="16">Hemolysin</fullName>
    </recommendedName>
</protein>
<keyword evidence="3" id="KW-1003">Cell membrane</keyword>
<dbReference type="FunCoup" id="A0A0M8K8F3">
    <property type="interactions" value="441"/>
</dbReference>
<comment type="subcellular location">
    <subcellularLocation>
        <location evidence="1">Cell membrane</location>
        <topology evidence="1">Multi-pass membrane protein</topology>
    </subcellularLocation>
</comment>
<keyword evidence="7 9" id="KW-0129">CBS domain</keyword>
<comment type="similarity">
    <text evidence="2">Belongs to the UPF0053 family.</text>
</comment>